<dbReference type="SMART" id="SM01381">
    <property type="entry name" value="7TM_GPCR_Srsx"/>
    <property type="match status" value="1"/>
</dbReference>
<gene>
    <name evidence="14" type="primary">ADORA1</name>
    <name evidence="14" type="ORF">AOXY_G31423</name>
</gene>
<keyword evidence="6 12" id="KW-0297">G-protein coupled receptor</keyword>
<dbReference type="PANTHER" id="PTHR24246">
    <property type="entry name" value="OLFACTORY RECEPTOR AND ADENOSINE RECEPTOR"/>
    <property type="match status" value="1"/>
</dbReference>
<dbReference type="InterPro" id="IPR001634">
    <property type="entry name" value="Adenosn_rcpt"/>
</dbReference>
<feature type="transmembrane region" description="Helical" evidence="12">
    <location>
        <begin position="13"/>
        <end position="36"/>
    </location>
</feature>
<keyword evidence="11 12" id="KW-0807">Transducer</keyword>
<dbReference type="InterPro" id="IPR000466">
    <property type="entry name" value="Adeno_A3_rcpt"/>
</dbReference>
<dbReference type="GO" id="GO:0030425">
    <property type="term" value="C:dendrite"/>
    <property type="evidence" value="ECO:0007669"/>
    <property type="project" value="TreeGrafter"/>
</dbReference>
<dbReference type="GO" id="GO:0045202">
    <property type="term" value="C:synapse"/>
    <property type="evidence" value="ECO:0007669"/>
    <property type="project" value="TreeGrafter"/>
</dbReference>
<dbReference type="GO" id="GO:0005886">
    <property type="term" value="C:plasma membrane"/>
    <property type="evidence" value="ECO:0007669"/>
    <property type="project" value="UniProtKB-SubCell"/>
</dbReference>
<dbReference type="PRINTS" id="PR00237">
    <property type="entry name" value="GPCRRHODOPSN"/>
</dbReference>
<comment type="function">
    <text evidence="12">Receptor for adenosine. The activity of this receptor is mediated by G proteins which inhibit adenylyl cyclase.</text>
</comment>
<dbReference type="Proteomes" id="UP001230051">
    <property type="component" value="Unassembled WGS sequence"/>
</dbReference>
<keyword evidence="3 12" id="KW-1003">Cell membrane</keyword>
<evidence type="ECO:0000256" key="10">
    <source>
        <dbReference type="ARBA" id="ARBA00023180"/>
    </source>
</evidence>
<proteinExistence type="inferred from homology"/>
<comment type="subcellular location">
    <subcellularLocation>
        <location evidence="1 12">Cell membrane</location>
        <topology evidence="1 12">Multi-pass membrane protein</topology>
    </subcellularLocation>
</comment>
<evidence type="ECO:0000256" key="3">
    <source>
        <dbReference type="ARBA" id="ARBA00022475"/>
    </source>
</evidence>
<dbReference type="Pfam" id="PF00001">
    <property type="entry name" value="7tm_1"/>
    <property type="match status" value="1"/>
</dbReference>
<reference evidence="14" key="1">
    <citation type="submission" date="2022-02" db="EMBL/GenBank/DDBJ databases">
        <title>Atlantic sturgeon de novo genome assembly.</title>
        <authorList>
            <person name="Stock M."/>
            <person name="Klopp C."/>
            <person name="Guiguen Y."/>
            <person name="Cabau C."/>
            <person name="Parinello H."/>
            <person name="Santidrian Yebra-Pimentel E."/>
            <person name="Kuhl H."/>
            <person name="Dirks R.P."/>
            <person name="Guessner J."/>
            <person name="Wuertz S."/>
            <person name="Du K."/>
            <person name="Schartl M."/>
        </authorList>
    </citation>
    <scope>NUCLEOTIDE SEQUENCE</scope>
    <source>
        <strain evidence="14">STURGEONOMICS-FGT-2020</strain>
        <tissue evidence="14">Whole blood</tissue>
    </source>
</reference>
<dbReference type="AlphaFoldDB" id="A0AAD8CIV7"/>
<dbReference type="PROSITE" id="PS50262">
    <property type="entry name" value="G_PROTEIN_RECEP_F1_2"/>
    <property type="match status" value="1"/>
</dbReference>
<accession>A0AAD8CIV7</accession>
<keyword evidence="5 12" id="KW-1133">Transmembrane helix</keyword>
<dbReference type="InterPro" id="IPR017452">
    <property type="entry name" value="GPCR_Rhodpsn_7TM"/>
</dbReference>
<comment type="similarity">
    <text evidence="12">Belongs to the G-protein coupled receptor 1 family.</text>
</comment>
<dbReference type="PRINTS" id="PR00555">
    <property type="entry name" value="ADENOSINEA3R"/>
</dbReference>
<evidence type="ECO:0000256" key="12">
    <source>
        <dbReference type="RuleBase" id="RU201114"/>
    </source>
</evidence>
<keyword evidence="10 12" id="KW-0325">Glycoprotein</keyword>
<feature type="domain" description="G-protein coupled receptors family 1 profile" evidence="13">
    <location>
        <begin position="29"/>
        <end position="291"/>
    </location>
</feature>
<evidence type="ECO:0000256" key="2">
    <source>
        <dbReference type="ARBA" id="ARBA00021738"/>
    </source>
</evidence>
<evidence type="ECO:0000256" key="11">
    <source>
        <dbReference type="ARBA" id="ARBA00023224"/>
    </source>
</evidence>
<evidence type="ECO:0000256" key="5">
    <source>
        <dbReference type="ARBA" id="ARBA00022989"/>
    </source>
</evidence>
<feature type="transmembrane region" description="Helical" evidence="12">
    <location>
        <begin position="78"/>
        <end position="106"/>
    </location>
</feature>
<keyword evidence="4 12" id="KW-0812">Transmembrane</keyword>
<dbReference type="GO" id="GO:0001609">
    <property type="term" value="F:G protein-coupled adenosine receptor activity"/>
    <property type="evidence" value="ECO:0007669"/>
    <property type="project" value="UniProtKB-UniRule"/>
</dbReference>
<sequence>MSANGNAISSLDISYIVLEVVIALASLSGNVLVVWAVKLNKALRDTTFYLIVSLAVADIAVGAVAIPIAIVISLKVKMHFYCCLFACCLLCILTQNSILSLLAIAIDRYLRVKIPVKYRAVMTHRRAWMAVGVCWLVPTILGLLPMLGWHQGGSLGAAAERNSSSSSSEGRYKACSFPAVMSMDYVVYFNFFGLILAPLLLMLGLYVLVFTTIRKQLHHSQGACKASRLQKELKLANALALVLALFALCWLPLPIMNSVGFFCPTCHVSKAILYCGILLSHANSAINPVVYAFKIKKFRVTFMRIWHHYYTGSKWNESTLHSNTLQSQGGDKSDSV</sequence>
<evidence type="ECO:0000313" key="15">
    <source>
        <dbReference type="Proteomes" id="UP001230051"/>
    </source>
</evidence>
<dbReference type="Gene3D" id="1.20.1070.10">
    <property type="entry name" value="Rhodopsin 7-helix transmembrane proteins"/>
    <property type="match status" value="1"/>
</dbReference>
<name>A0AAD8CIV7_ACIOX</name>
<comment type="caution">
    <text evidence="14">The sequence shown here is derived from an EMBL/GenBank/DDBJ whole genome shotgun (WGS) entry which is preliminary data.</text>
</comment>
<dbReference type="PANTHER" id="PTHR24246:SF52">
    <property type="entry name" value="ADENOSINE RECEPTOR A1-LIKE"/>
    <property type="match status" value="1"/>
</dbReference>
<evidence type="ECO:0000256" key="4">
    <source>
        <dbReference type="ARBA" id="ARBA00022692"/>
    </source>
</evidence>
<keyword evidence="7 12" id="KW-0472">Membrane</keyword>
<evidence type="ECO:0000256" key="1">
    <source>
        <dbReference type="ARBA" id="ARBA00004651"/>
    </source>
</evidence>
<dbReference type="InterPro" id="IPR000276">
    <property type="entry name" value="GPCR_Rhodpsn"/>
</dbReference>
<organism evidence="14 15">
    <name type="scientific">Acipenser oxyrinchus oxyrinchus</name>
    <dbReference type="NCBI Taxonomy" id="40147"/>
    <lineage>
        <taxon>Eukaryota</taxon>
        <taxon>Metazoa</taxon>
        <taxon>Chordata</taxon>
        <taxon>Craniata</taxon>
        <taxon>Vertebrata</taxon>
        <taxon>Euteleostomi</taxon>
        <taxon>Actinopterygii</taxon>
        <taxon>Chondrostei</taxon>
        <taxon>Acipenseriformes</taxon>
        <taxon>Acipenseridae</taxon>
        <taxon>Acipenser</taxon>
    </lineage>
</organism>
<evidence type="ECO:0000256" key="8">
    <source>
        <dbReference type="ARBA" id="ARBA00023157"/>
    </source>
</evidence>
<feature type="transmembrane region" description="Helical" evidence="12">
    <location>
        <begin position="127"/>
        <end position="147"/>
    </location>
</feature>
<keyword evidence="9 12" id="KW-0675">Receptor</keyword>
<keyword evidence="15" id="KW-1185">Reference proteome</keyword>
<evidence type="ECO:0000256" key="9">
    <source>
        <dbReference type="ARBA" id="ARBA00023170"/>
    </source>
</evidence>
<feature type="transmembrane region" description="Helical" evidence="12">
    <location>
        <begin position="271"/>
        <end position="293"/>
    </location>
</feature>
<dbReference type="SUPFAM" id="SSF81321">
    <property type="entry name" value="Family A G protein-coupled receptor-like"/>
    <property type="match status" value="1"/>
</dbReference>
<feature type="transmembrane region" description="Helical" evidence="12">
    <location>
        <begin position="48"/>
        <end position="72"/>
    </location>
</feature>
<feature type="transmembrane region" description="Helical" evidence="12">
    <location>
        <begin position="187"/>
        <end position="209"/>
    </location>
</feature>
<evidence type="ECO:0000256" key="6">
    <source>
        <dbReference type="ARBA" id="ARBA00023040"/>
    </source>
</evidence>
<dbReference type="EMBL" id="JAGXEW010000047">
    <property type="protein sequence ID" value="KAK1152187.1"/>
    <property type="molecule type" value="Genomic_DNA"/>
</dbReference>
<feature type="transmembrane region" description="Helical" evidence="12">
    <location>
        <begin position="235"/>
        <end position="256"/>
    </location>
</feature>
<protein>
    <recommendedName>
        <fullName evidence="2 12">Adenosine receptor A3</fullName>
    </recommendedName>
</protein>
<evidence type="ECO:0000313" key="14">
    <source>
        <dbReference type="EMBL" id="KAK1152187.1"/>
    </source>
</evidence>
<keyword evidence="8 12" id="KW-1015">Disulfide bond</keyword>
<evidence type="ECO:0000259" key="13">
    <source>
        <dbReference type="PROSITE" id="PS50262"/>
    </source>
</evidence>
<evidence type="ECO:0000256" key="7">
    <source>
        <dbReference type="ARBA" id="ARBA00023136"/>
    </source>
</evidence>
<dbReference type="PRINTS" id="PR00424">
    <property type="entry name" value="ADENOSINER"/>
</dbReference>